<keyword evidence="2" id="KW-1185">Reference proteome</keyword>
<name>A0ACB8C5A0_DERSI</name>
<protein>
    <submittedName>
        <fullName evidence="1">Uncharacterized protein</fullName>
    </submittedName>
</protein>
<evidence type="ECO:0000313" key="1">
    <source>
        <dbReference type="EMBL" id="KAH7934034.1"/>
    </source>
</evidence>
<organism evidence="1 2">
    <name type="scientific">Dermacentor silvarum</name>
    <name type="common">Tick</name>
    <dbReference type="NCBI Taxonomy" id="543639"/>
    <lineage>
        <taxon>Eukaryota</taxon>
        <taxon>Metazoa</taxon>
        <taxon>Ecdysozoa</taxon>
        <taxon>Arthropoda</taxon>
        <taxon>Chelicerata</taxon>
        <taxon>Arachnida</taxon>
        <taxon>Acari</taxon>
        <taxon>Parasitiformes</taxon>
        <taxon>Ixodida</taxon>
        <taxon>Ixodoidea</taxon>
        <taxon>Ixodidae</taxon>
        <taxon>Rhipicephalinae</taxon>
        <taxon>Dermacentor</taxon>
    </lineage>
</organism>
<evidence type="ECO:0000313" key="2">
    <source>
        <dbReference type="Proteomes" id="UP000821865"/>
    </source>
</evidence>
<reference evidence="1" key="1">
    <citation type="submission" date="2020-05" db="EMBL/GenBank/DDBJ databases">
        <title>Large-scale comparative analyses of tick genomes elucidate their genetic diversity and vector capacities.</title>
        <authorList>
            <person name="Jia N."/>
            <person name="Wang J."/>
            <person name="Shi W."/>
            <person name="Du L."/>
            <person name="Sun Y."/>
            <person name="Zhan W."/>
            <person name="Jiang J."/>
            <person name="Wang Q."/>
            <person name="Zhang B."/>
            <person name="Ji P."/>
            <person name="Sakyi L.B."/>
            <person name="Cui X."/>
            <person name="Yuan T."/>
            <person name="Jiang B."/>
            <person name="Yang W."/>
            <person name="Lam T.T.-Y."/>
            <person name="Chang Q."/>
            <person name="Ding S."/>
            <person name="Wang X."/>
            <person name="Zhu J."/>
            <person name="Ruan X."/>
            <person name="Zhao L."/>
            <person name="Wei J."/>
            <person name="Que T."/>
            <person name="Du C."/>
            <person name="Cheng J."/>
            <person name="Dai P."/>
            <person name="Han X."/>
            <person name="Huang E."/>
            <person name="Gao Y."/>
            <person name="Liu J."/>
            <person name="Shao H."/>
            <person name="Ye R."/>
            <person name="Li L."/>
            <person name="Wei W."/>
            <person name="Wang X."/>
            <person name="Wang C."/>
            <person name="Yang T."/>
            <person name="Huo Q."/>
            <person name="Li W."/>
            <person name="Guo W."/>
            <person name="Chen H."/>
            <person name="Zhou L."/>
            <person name="Ni X."/>
            <person name="Tian J."/>
            <person name="Zhou Y."/>
            <person name="Sheng Y."/>
            <person name="Liu T."/>
            <person name="Pan Y."/>
            <person name="Xia L."/>
            <person name="Li J."/>
            <person name="Zhao F."/>
            <person name="Cao W."/>
        </authorList>
    </citation>
    <scope>NUCLEOTIDE SEQUENCE</scope>
    <source>
        <strain evidence="1">Dsil-2018</strain>
    </source>
</reference>
<gene>
    <name evidence="1" type="ORF">HPB49_020739</name>
</gene>
<accession>A0ACB8C5A0</accession>
<dbReference type="EMBL" id="CM023478">
    <property type="protein sequence ID" value="KAH7934034.1"/>
    <property type="molecule type" value="Genomic_DNA"/>
</dbReference>
<comment type="caution">
    <text evidence="1">The sequence shown here is derived from an EMBL/GenBank/DDBJ whole genome shotgun (WGS) entry which is preliminary data.</text>
</comment>
<dbReference type="Proteomes" id="UP000821865">
    <property type="component" value="Chromosome 9"/>
</dbReference>
<proteinExistence type="predicted"/>
<sequence length="177" mass="20204">MQARYQRVIMSPVSVLLLFEGFRVMLSEELFYPEERSDLQQYQDASTCFPDIGDWYQIYRNYYYDPNFGGTAKCVMYKRFGEYGNFSTTAAFIYGPGGTGGAVWGRQSLTSTPCYTGKNIFQFVPLNGYGCSFWRRVSTFHKPAECCEFIYDENCGSSPKYQVYLPSCAPELGMPGI</sequence>